<protein>
    <submittedName>
        <fullName evidence="1">Uncharacterized protein</fullName>
    </submittedName>
</protein>
<dbReference type="EMBL" id="VTUU01000006">
    <property type="protein sequence ID" value="KAA1172887.1"/>
    <property type="molecule type" value="Genomic_DNA"/>
</dbReference>
<reference evidence="1 2" key="1">
    <citation type="submission" date="2019-08" db="EMBL/GenBank/DDBJ databases">
        <title>Marinobacter ZYF650 sp. nov., a marine bacterium isolated from seawater of the Mariana trench.</title>
        <authorList>
            <person name="Ahmad W."/>
        </authorList>
    </citation>
    <scope>NUCLEOTIDE SEQUENCE [LARGE SCALE GENOMIC DNA]</scope>
    <source>
        <strain evidence="1 2">ZYF650</strain>
    </source>
</reference>
<organism evidence="1 2">
    <name type="scientific">Marinobacter salinexigens</name>
    <dbReference type="NCBI Taxonomy" id="2919747"/>
    <lineage>
        <taxon>Bacteria</taxon>
        <taxon>Pseudomonadati</taxon>
        <taxon>Pseudomonadota</taxon>
        <taxon>Gammaproteobacteria</taxon>
        <taxon>Pseudomonadales</taxon>
        <taxon>Marinobacteraceae</taxon>
        <taxon>Marinobacter</taxon>
    </lineage>
</organism>
<gene>
    <name evidence="1" type="ORF">FWJ25_13845</name>
</gene>
<name>A0A5B0VE24_9GAMM</name>
<dbReference type="Proteomes" id="UP000323161">
    <property type="component" value="Unassembled WGS sequence"/>
</dbReference>
<comment type="caution">
    <text evidence="1">The sequence shown here is derived from an EMBL/GenBank/DDBJ whole genome shotgun (WGS) entry which is preliminary data.</text>
</comment>
<keyword evidence="2" id="KW-1185">Reference proteome</keyword>
<dbReference type="Gene3D" id="3.30.1360.200">
    <property type="match status" value="1"/>
</dbReference>
<proteinExistence type="predicted"/>
<accession>A0A5B0VE24</accession>
<evidence type="ECO:0000313" key="1">
    <source>
        <dbReference type="EMBL" id="KAA1172887.1"/>
    </source>
</evidence>
<sequence length="122" mass="13498">MRWVVVLFLAIPAIVLAEAEPEFYLCSPYVEQSEVGENTDLGWPVFVKLTEVGTTNLKAFTEANAGKMIRIMVGRREFLRATIWVPISNGNIRAAFSTQEAATDWQRILAGKLPAAPCGVRT</sequence>
<dbReference type="AlphaFoldDB" id="A0A5B0VE24"/>
<evidence type="ECO:0000313" key="2">
    <source>
        <dbReference type="Proteomes" id="UP000323161"/>
    </source>
</evidence>
<dbReference type="RefSeq" id="WP_149600847.1">
    <property type="nucleotide sequence ID" value="NZ_VTUU01000006.1"/>
</dbReference>